<name>A0A229USW6_9BACL</name>
<dbReference type="OrthoDB" id="9773047at2"/>
<dbReference type="PANTHER" id="PTHR43283">
    <property type="entry name" value="BETA-LACTAMASE-RELATED"/>
    <property type="match status" value="1"/>
</dbReference>
<gene>
    <name evidence="2" type="ORF">CF651_09975</name>
</gene>
<protein>
    <submittedName>
        <fullName evidence="2">Serine hydrolase</fullName>
    </submittedName>
</protein>
<organism evidence="2 3">
    <name type="scientific">Paenibacillus rigui</name>
    <dbReference type="NCBI Taxonomy" id="554312"/>
    <lineage>
        <taxon>Bacteria</taxon>
        <taxon>Bacillati</taxon>
        <taxon>Bacillota</taxon>
        <taxon>Bacilli</taxon>
        <taxon>Bacillales</taxon>
        <taxon>Paenibacillaceae</taxon>
        <taxon>Paenibacillus</taxon>
    </lineage>
</organism>
<dbReference type="InterPro" id="IPR012338">
    <property type="entry name" value="Beta-lactam/transpept-like"/>
</dbReference>
<feature type="domain" description="Beta-lactamase-related" evidence="1">
    <location>
        <begin position="74"/>
        <end position="345"/>
    </location>
</feature>
<evidence type="ECO:0000313" key="2">
    <source>
        <dbReference type="EMBL" id="OXM86492.1"/>
    </source>
</evidence>
<dbReference type="Proteomes" id="UP000215509">
    <property type="component" value="Unassembled WGS sequence"/>
</dbReference>
<proteinExistence type="predicted"/>
<dbReference type="PANTHER" id="PTHR43283:SF7">
    <property type="entry name" value="BETA-LACTAMASE-RELATED DOMAIN-CONTAINING PROTEIN"/>
    <property type="match status" value="1"/>
</dbReference>
<keyword evidence="3" id="KW-1185">Reference proteome</keyword>
<dbReference type="EMBL" id="NMQW01000014">
    <property type="protein sequence ID" value="OXM86492.1"/>
    <property type="molecule type" value="Genomic_DNA"/>
</dbReference>
<keyword evidence="2" id="KW-0378">Hydrolase</keyword>
<evidence type="ECO:0000259" key="1">
    <source>
        <dbReference type="Pfam" id="PF00144"/>
    </source>
</evidence>
<reference evidence="2 3" key="1">
    <citation type="submission" date="2017-07" db="EMBL/GenBank/DDBJ databases">
        <title>Genome sequencing and assembly of Paenibacillus rigui.</title>
        <authorList>
            <person name="Mayilraj S."/>
        </authorList>
    </citation>
    <scope>NUCLEOTIDE SEQUENCE [LARGE SCALE GENOMIC DNA]</scope>
    <source>
        <strain evidence="2 3">JCM 16352</strain>
    </source>
</reference>
<evidence type="ECO:0000313" key="3">
    <source>
        <dbReference type="Proteomes" id="UP000215509"/>
    </source>
</evidence>
<dbReference type="AlphaFoldDB" id="A0A229USW6"/>
<comment type="caution">
    <text evidence="2">The sequence shown here is derived from an EMBL/GenBank/DDBJ whole genome shotgun (WGS) entry which is preliminary data.</text>
</comment>
<dbReference type="InterPro" id="IPR001466">
    <property type="entry name" value="Beta-lactam-related"/>
</dbReference>
<dbReference type="SUPFAM" id="SSF56601">
    <property type="entry name" value="beta-lactamase/transpeptidase-like"/>
    <property type="match status" value="1"/>
</dbReference>
<dbReference type="Gene3D" id="3.40.710.10">
    <property type="entry name" value="DD-peptidase/beta-lactamase superfamily"/>
    <property type="match status" value="1"/>
</dbReference>
<accession>A0A229USW6</accession>
<sequence>MRRETITMQPLRVLSSVTAAYSGEKIVQQLNRIKPLSQWPTTRWLTASPEEQGIDSAGIAAAVEACCSRNLHSFVLVRNGCLVAEGYSQAWDEEKLHPVYSIAKSFTSAVAGMAIDMGLLEGVDQRAGDFFPELAAKDVRKSEITIAQLLSMSSGLEWNNRGEQSSIEMADAPDWLGYVLERPMAEAPGTVFRYCNGNAHWMSGLLQQAIGIPVALYAEHKLLRPLGVRSFGWGADPQGITIGSWALYLTARDMAKFGLLYLQGGLWEGEELVPRSWVEASVQLRQRPAFRDGTQGGYGFNWWLKPISSDIPALVFYAAGSGGQRIFVVPEWNLVLATTGNNQRDDYMPERLLAHMAAAVKSERALPENKKAAAKLSSALASFNKEVDKPELCSL</sequence>
<dbReference type="Pfam" id="PF00144">
    <property type="entry name" value="Beta-lactamase"/>
    <property type="match status" value="1"/>
</dbReference>
<dbReference type="GO" id="GO:0016787">
    <property type="term" value="F:hydrolase activity"/>
    <property type="evidence" value="ECO:0007669"/>
    <property type="project" value="UniProtKB-KW"/>
</dbReference>
<dbReference type="InterPro" id="IPR050789">
    <property type="entry name" value="Diverse_Enzym_Activities"/>
</dbReference>